<evidence type="ECO:0000313" key="2">
    <source>
        <dbReference type="EMBL" id="PWR74655.1"/>
    </source>
</evidence>
<dbReference type="PANTHER" id="PTHR40517">
    <property type="entry name" value="METAL-DEPENDENT PHOSPHOHYDROLASE, HD SUPERFAMILY-RELATED"/>
    <property type="match status" value="1"/>
</dbReference>
<dbReference type="Pfam" id="PF01966">
    <property type="entry name" value="HD"/>
    <property type="match status" value="1"/>
</dbReference>
<dbReference type="RefSeq" id="WP_109940735.1">
    <property type="nucleotide sequence ID" value="NZ_CP176366.1"/>
</dbReference>
<dbReference type="PANTHER" id="PTHR40517:SF1">
    <property type="entry name" value="METAL-DEPENDENT PHOSPHOHYDROLASE, HD SUPERFAMILY-RELATED"/>
    <property type="match status" value="1"/>
</dbReference>
<name>A0A2V2N7Y2_9EURY</name>
<dbReference type="EMBL" id="QGMZ01000016">
    <property type="protein sequence ID" value="PWR74655.1"/>
    <property type="molecule type" value="Genomic_DNA"/>
</dbReference>
<sequence length="292" mass="32435">MTEAIFSSGKQEEGQYRVYNETNQLHLENSGLKRSDIRLSAFDELKTLITPYPRTARVFKNLINTTQISVLWDMASFITTTRLHMNDHGKVHAMVTASSSLKILELLYASDVMPDVIRNNAGDRDDAALVVMMSALCHDIGNAIHRTSHLSHSMLLAEPVLDMILPTIYHDPVQSMQIRTFILSAIHSHHGEPNPLTIEGSIVSIGDASDMTKGRAKHSTDITTASMHAISTLSIDDVIITRGTARPVEIQIVMSQLAGMFQVHETLIPKINAGLIGKYISVYIPLQDQYIY</sequence>
<dbReference type="AlphaFoldDB" id="A0A2V2N7Y2"/>
<gene>
    <name evidence="2" type="ORF">DLD82_08745</name>
</gene>
<protein>
    <submittedName>
        <fullName evidence="2">Phosphohydrolase</fullName>
    </submittedName>
</protein>
<dbReference type="Gene3D" id="1.10.3210.10">
    <property type="entry name" value="Hypothetical protein af1432"/>
    <property type="match status" value="1"/>
</dbReference>
<dbReference type="CDD" id="cd00077">
    <property type="entry name" value="HDc"/>
    <property type="match status" value="1"/>
</dbReference>
<keyword evidence="3" id="KW-1185">Reference proteome</keyword>
<accession>A0A2V2N7Y2</accession>
<dbReference type="InterPro" id="IPR006674">
    <property type="entry name" value="HD_domain"/>
</dbReference>
<dbReference type="GeneID" id="97608098"/>
<feature type="domain" description="HD/PDEase" evidence="1">
    <location>
        <begin position="85"/>
        <end position="221"/>
    </location>
</feature>
<evidence type="ECO:0000259" key="1">
    <source>
        <dbReference type="SMART" id="SM00471"/>
    </source>
</evidence>
<dbReference type="Proteomes" id="UP000245934">
    <property type="component" value="Unassembled WGS sequence"/>
</dbReference>
<keyword evidence="2" id="KW-0378">Hydrolase</keyword>
<dbReference type="InterPro" id="IPR039967">
    <property type="entry name" value="MJ1020-like"/>
</dbReference>
<comment type="caution">
    <text evidence="2">The sequence shown here is derived from an EMBL/GenBank/DDBJ whole genome shotgun (WGS) entry which is preliminary data.</text>
</comment>
<evidence type="ECO:0000313" key="3">
    <source>
        <dbReference type="Proteomes" id="UP000245934"/>
    </source>
</evidence>
<proteinExistence type="predicted"/>
<dbReference type="GO" id="GO:0016787">
    <property type="term" value="F:hydrolase activity"/>
    <property type="evidence" value="ECO:0007669"/>
    <property type="project" value="UniProtKB-KW"/>
</dbReference>
<organism evidence="2 3">
    <name type="scientific">Methanospirillum stamsii</name>
    <dbReference type="NCBI Taxonomy" id="1277351"/>
    <lineage>
        <taxon>Archaea</taxon>
        <taxon>Methanobacteriati</taxon>
        <taxon>Methanobacteriota</taxon>
        <taxon>Stenosarchaea group</taxon>
        <taxon>Methanomicrobia</taxon>
        <taxon>Methanomicrobiales</taxon>
        <taxon>Methanospirillaceae</taxon>
        <taxon>Methanospirillum</taxon>
    </lineage>
</organism>
<dbReference type="SUPFAM" id="SSF109604">
    <property type="entry name" value="HD-domain/PDEase-like"/>
    <property type="match status" value="1"/>
</dbReference>
<dbReference type="OrthoDB" id="103508at2157"/>
<dbReference type="SMART" id="SM00471">
    <property type="entry name" value="HDc"/>
    <property type="match status" value="1"/>
</dbReference>
<dbReference type="InterPro" id="IPR003607">
    <property type="entry name" value="HD/PDEase_dom"/>
</dbReference>
<reference evidence="2 3" key="1">
    <citation type="submission" date="2018-05" db="EMBL/GenBank/DDBJ databases">
        <title>Draft genome of Methanospirillum stamsii Pt1.</title>
        <authorList>
            <person name="Dueholm M.S."/>
            <person name="Nielsen P.H."/>
            <person name="Bakmann L.F."/>
            <person name="Otzen D.E."/>
        </authorList>
    </citation>
    <scope>NUCLEOTIDE SEQUENCE [LARGE SCALE GENOMIC DNA]</scope>
    <source>
        <strain evidence="2 3">Pt1</strain>
    </source>
</reference>